<dbReference type="OrthoDB" id="8481221at2"/>
<reference evidence="12 13" key="1">
    <citation type="submission" date="2018-09" db="EMBL/GenBank/DDBJ databases">
        <title>Roseomonas sp. nov., isolated from feces of Tibetan antelopes in the Qinghai-Tibet plateau, China.</title>
        <authorList>
            <person name="Tian Z."/>
        </authorList>
    </citation>
    <scope>NUCLEOTIDE SEQUENCE [LARGE SCALE GENOMIC DNA]</scope>
    <source>
        <strain evidence="12 13">Z24</strain>
    </source>
</reference>
<evidence type="ECO:0000256" key="8">
    <source>
        <dbReference type="ARBA" id="ARBA00022989"/>
    </source>
</evidence>
<evidence type="ECO:0000256" key="2">
    <source>
        <dbReference type="ARBA" id="ARBA00006555"/>
    </source>
</evidence>
<keyword evidence="9" id="KW-0472">Membrane</keyword>
<evidence type="ECO:0000259" key="11">
    <source>
        <dbReference type="PROSITE" id="PS52015"/>
    </source>
</evidence>
<dbReference type="RefSeq" id="WP_147425998.1">
    <property type="nucleotide sequence ID" value="NZ_RAQU01000028.1"/>
</dbReference>
<dbReference type="GO" id="GO:0055085">
    <property type="term" value="P:transmembrane transport"/>
    <property type="evidence" value="ECO:0007669"/>
    <property type="project" value="InterPro"/>
</dbReference>
<comment type="similarity">
    <text evidence="2">Belongs to the TonB family.</text>
</comment>
<evidence type="ECO:0000256" key="3">
    <source>
        <dbReference type="ARBA" id="ARBA00022448"/>
    </source>
</evidence>
<dbReference type="SUPFAM" id="SSF74653">
    <property type="entry name" value="TolA/TonB C-terminal domain"/>
    <property type="match status" value="1"/>
</dbReference>
<gene>
    <name evidence="12" type="ORF">D6Z83_06870</name>
</gene>
<accession>A0A3A9JME2</accession>
<dbReference type="InterPro" id="IPR006260">
    <property type="entry name" value="TonB/TolA_C"/>
</dbReference>
<dbReference type="EMBL" id="RAQU01000028">
    <property type="protein sequence ID" value="RKK04904.1"/>
    <property type="molecule type" value="Genomic_DNA"/>
</dbReference>
<protein>
    <submittedName>
        <fullName evidence="12">Energy transducer TonB</fullName>
    </submittedName>
</protein>
<feature type="domain" description="TonB C-terminal" evidence="11">
    <location>
        <begin position="40"/>
        <end position="131"/>
    </location>
</feature>
<evidence type="ECO:0000313" key="13">
    <source>
        <dbReference type="Proteomes" id="UP000278036"/>
    </source>
</evidence>
<evidence type="ECO:0000256" key="7">
    <source>
        <dbReference type="ARBA" id="ARBA00022927"/>
    </source>
</evidence>
<dbReference type="GO" id="GO:0098797">
    <property type="term" value="C:plasma membrane protein complex"/>
    <property type="evidence" value="ECO:0007669"/>
    <property type="project" value="TreeGrafter"/>
</dbReference>
<feature type="region of interest" description="Disordered" evidence="10">
    <location>
        <begin position="1"/>
        <end position="35"/>
    </location>
</feature>
<evidence type="ECO:0000313" key="12">
    <source>
        <dbReference type="EMBL" id="RKK04904.1"/>
    </source>
</evidence>
<keyword evidence="3" id="KW-0813">Transport</keyword>
<dbReference type="GO" id="GO:0015031">
    <property type="term" value="P:protein transport"/>
    <property type="evidence" value="ECO:0007669"/>
    <property type="project" value="UniProtKB-KW"/>
</dbReference>
<keyword evidence="7" id="KW-0653">Protein transport</keyword>
<feature type="compositionally biased region" description="Low complexity" evidence="10">
    <location>
        <begin position="8"/>
        <end position="18"/>
    </location>
</feature>
<keyword evidence="5" id="KW-0997">Cell inner membrane</keyword>
<keyword evidence="4" id="KW-1003">Cell membrane</keyword>
<dbReference type="NCBIfam" id="TIGR01352">
    <property type="entry name" value="tonB_Cterm"/>
    <property type="match status" value="1"/>
</dbReference>
<dbReference type="GO" id="GO:0031992">
    <property type="term" value="F:energy transducer activity"/>
    <property type="evidence" value="ECO:0007669"/>
    <property type="project" value="TreeGrafter"/>
</dbReference>
<feature type="non-terminal residue" evidence="12">
    <location>
        <position position="1"/>
    </location>
</feature>
<dbReference type="InParanoid" id="A0A3A9JME2"/>
<keyword evidence="8" id="KW-1133">Transmembrane helix</keyword>
<evidence type="ECO:0000256" key="6">
    <source>
        <dbReference type="ARBA" id="ARBA00022692"/>
    </source>
</evidence>
<sequence>PVEAQPMARQAPQGATTAAPPPSPPSAAAESRAAAGPPVNYVSSVFAALKRATRYPQRARLRRIEGVATVNITMRRDGTVTSWNIVRSTGNDDLDQAAGEAIERASPLPAPPASIPGDPVRLQMPISFTLR</sequence>
<comment type="subcellular location">
    <subcellularLocation>
        <location evidence="1">Cell inner membrane</location>
        <topology evidence="1">Single-pass membrane protein</topology>
        <orientation evidence="1">Periplasmic side</orientation>
    </subcellularLocation>
</comment>
<dbReference type="AlphaFoldDB" id="A0A3A9JME2"/>
<dbReference type="Pfam" id="PF03544">
    <property type="entry name" value="TonB_C"/>
    <property type="match status" value="1"/>
</dbReference>
<dbReference type="InterPro" id="IPR051045">
    <property type="entry name" value="TonB-dependent_transducer"/>
</dbReference>
<evidence type="ECO:0000256" key="1">
    <source>
        <dbReference type="ARBA" id="ARBA00004383"/>
    </source>
</evidence>
<feature type="compositionally biased region" description="Low complexity" evidence="10">
    <location>
        <begin position="26"/>
        <end position="35"/>
    </location>
</feature>
<evidence type="ECO:0000256" key="9">
    <source>
        <dbReference type="ARBA" id="ARBA00023136"/>
    </source>
</evidence>
<dbReference type="PANTHER" id="PTHR33446">
    <property type="entry name" value="PROTEIN TONB-RELATED"/>
    <property type="match status" value="1"/>
</dbReference>
<dbReference type="Gene3D" id="3.30.1150.10">
    <property type="match status" value="1"/>
</dbReference>
<name>A0A3A9JME2_9PROT</name>
<evidence type="ECO:0000256" key="10">
    <source>
        <dbReference type="SAM" id="MobiDB-lite"/>
    </source>
</evidence>
<evidence type="ECO:0000256" key="4">
    <source>
        <dbReference type="ARBA" id="ARBA00022475"/>
    </source>
</evidence>
<comment type="caution">
    <text evidence="12">The sequence shown here is derived from an EMBL/GenBank/DDBJ whole genome shotgun (WGS) entry which is preliminary data.</text>
</comment>
<dbReference type="PROSITE" id="PS52015">
    <property type="entry name" value="TONB_CTD"/>
    <property type="match status" value="1"/>
</dbReference>
<keyword evidence="6" id="KW-0812">Transmembrane</keyword>
<dbReference type="PANTHER" id="PTHR33446:SF2">
    <property type="entry name" value="PROTEIN TONB"/>
    <property type="match status" value="1"/>
</dbReference>
<dbReference type="Proteomes" id="UP000278036">
    <property type="component" value="Unassembled WGS sequence"/>
</dbReference>
<organism evidence="12 13">
    <name type="scientific">Teichococcus wenyumeiae</name>
    <dbReference type="NCBI Taxonomy" id="2478470"/>
    <lineage>
        <taxon>Bacteria</taxon>
        <taxon>Pseudomonadati</taxon>
        <taxon>Pseudomonadota</taxon>
        <taxon>Alphaproteobacteria</taxon>
        <taxon>Acetobacterales</taxon>
        <taxon>Roseomonadaceae</taxon>
        <taxon>Roseomonas</taxon>
    </lineage>
</organism>
<dbReference type="InterPro" id="IPR037682">
    <property type="entry name" value="TonB_C"/>
</dbReference>
<evidence type="ECO:0000256" key="5">
    <source>
        <dbReference type="ARBA" id="ARBA00022519"/>
    </source>
</evidence>
<proteinExistence type="inferred from homology"/>